<keyword evidence="2" id="KW-0479">Metal-binding</keyword>
<proteinExistence type="inferred from homology"/>
<name>A0A0T5XCC8_9BACT</name>
<reference evidence="9" key="1">
    <citation type="submission" date="2012-09" db="EMBL/GenBank/DDBJ databases">
        <authorList>
            <person name="Weinstock G."/>
            <person name="Sodergren E."/>
            <person name="Clifton S."/>
            <person name="Fulton L."/>
            <person name="Fulton B."/>
            <person name="Courtney L."/>
            <person name="Fronick C."/>
            <person name="Harrison M."/>
            <person name="Strong C."/>
            <person name="Farmer C."/>
            <person name="Delehaunty K."/>
            <person name="Markovic C."/>
            <person name="Hall O."/>
            <person name="Minx P."/>
            <person name="Tomlinson C."/>
            <person name="Mitreva M."/>
            <person name="Nelson J."/>
            <person name="Hou S."/>
            <person name="Wollam A."/>
            <person name="Pepin K.H."/>
            <person name="Johnson M."/>
            <person name="Bhonagiri V."/>
            <person name="Nash W.E."/>
            <person name="Suruliraj S."/>
            <person name="Warren W."/>
            <person name="Chinwalla A."/>
            <person name="Mardis E.R."/>
            <person name="Wilson R.K."/>
        </authorList>
    </citation>
    <scope>NUCLEOTIDE SEQUENCE [LARGE SCALE GENOMIC DNA]</scope>
    <source>
        <strain evidence="9">OS1</strain>
    </source>
</reference>
<evidence type="ECO:0000259" key="7">
    <source>
        <dbReference type="Pfam" id="PF01435"/>
    </source>
</evidence>
<comment type="cofactor">
    <cofactor evidence="6">
        <name>Zn(2+)</name>
        <dbReference type="ChEBI" id="CHEBI:29105"/>
    </cofactor>
    <text evidence="6">Binds 1 zinc ion per subunit.</text>
</comment>
<feature type="domain" description="Peptidase M48" evidence="7">
    <location>
        <begin position="57"/>
        <end position="221"/>
    </location>
</feature>
<dbReference type="GO" id="GO:0016020">
    <property type="term" value="C:membrane"/>
    <property type="evidence" value="ECO:0007669"/>
    <property type="project" value="TreeGrafter"/>
</dbReference>
<evidence type="ECO:0000256" key="4">
    <source>
        <dbReference type="ARBA" id="ARBA00022833"/>
    </source>
</evidence>
<protein>
    <submittedName>
        <fullName evidence="8">Peptidase, M48 family</fullName>
    </submittedName>
</protein>
<dbReference type="AlphaFoldDB" id="A0A0T5XCC8"/>
<dbReference type="InterPro" id="IPR051156">
    <property type="entry name" value="Mito/Outer_Membr_Metalloprot"/>
</dbReference>
<dbReference type="PANTHER" id="PTHR22726">
    <property type="entry name" value="METALLOENDOPEPTIDASE OMA1"/>
    <property type="match status" value="1"/>
</dbReference>
<dbReference type="Proteomes" id="UP000005273">
    <property type="component" value="Unassembled WGS sequence"/>
</dbReference>
<evidence type="ECO:0000256" key="1">
    <source>
        <dbReference type="ARBA" id="ARBA00022670"/>
    </source>
</evidence>
<dbReference type="GO" id="GO:0046872">
    <property type="term" value="F:metal ion binding"/>
    <property type="evidence" value="ECO:0007669"/>
    <property type="project" value="UniProtKB-KW"/>
</dbReference>
<evidence type="ECO:0000256" key="6">
    <source>
        <dbReference type="RuleBase" id="RU003983"/>
    </source>
</evidence>
<keyword evidence="4 6" id="KW-0862">Zinc</keyword>
<keyword evidence="1 6" id="KW-0645">Protease</keyword>
<dbReference type="GO" id="GO:0004222">
    <property type="term" value="F:metalloendopeptidase activity"/>
    <property type="evidence" value="ECO:0007669"/>
    <property type="project" value="InterPro"/>
</dbReference>
<dbReference type="PANTHER" id="PTHR22726:SF1">
    <property type="entry name" value="METALLOENDOPEPTIDASE OMA1, MITOCHONDRIAL"/>
    <property type="match status" value="1"/>
</dbReference>
<dbReference type="STRING" id="592015.HMPREF1705_03253"/>
<dbReference type="EMBL" id="ACJX03000001">
    <property type="protein sequence ID" value="KRT35991.1"/>
    <property type="molecule type" value="Genomic_DNA"/>
</dbReference>
<accession>A0A0T5XCC8</accession>
<keyword evidence="5 6" id="KW-0482">Metalloprotease</keyword>
<sequence length="348" mass="39043">MIVPADVWAQESASNDNSKEISLGRKVAEEVEKNWERVTDPSVTARLNMIFANFKPHLERDLPYEIRAIKDDVSNAFSLPGGIIYFTTGMIELAESDAEIAGVMAHELAHTEKRHVMIQVARNQKLSLLSLGIIVATGGQAAALLLTNVAQVAIMNSYSRDLEEEADMLGLELLIKAGYHPSAMITLLERLAEEELKRPYFDPGIYQSHPKLKDRISYLKQAIKSKGFTLNRKVVLGLLNVMIEEGPELYMLRIDDVEILELEKSPKSLSLLEEIKDRLDRSLKLELEPYEVKVVDIDGVPSLCVGPEKILGQPDLPAKGPSLEKMRDSILMALERARQKHTFTNFVR</sequence>
<evidence type="ECO:0000256" key="3">
    <source>
        <dbReference type="ARBA" id="ARBA00022801"/>
    </source>
</evidence>
<dbReference type="Gene3D" id="3.30.2010.10">
    <property type="entry name" value="Metalloproteases ('zincins'), catalytic domain"/>
    <property type="match status" value="1"/>
</dbReference>
<dbReference type="RefSeq" id="WP_057941028.1">
    <property type="nucleotide sequence ID" value="NZ_ACJX03000001.1"/>
</dbReference>
<dbReference type="InterPro" id="IPR001915">
    <property type="entry name" value="Peptidase_M48"/>
</dbReference>
<keyword evidence="3 6" id="KW-0378">Hydrolase</keyword>
<dbReference type="Pfam" id="PF01435">
    <property type="entry name" value="Peptidase_M48"/>
    <property type="match status" value="1"/>
</dbReference>
<organism evidence="8 9">
    <name type="scientific">Acetomicrobium hydrogeniformans ATCC BAA-1850</name>
    <dbReference type="NCBI Taxonomy" id="592015"/>
    <lineage>
        <taxon>Bacteria</taxon>
        <taxon>Thermotogati</taxon>
        <taxon>Synergistota</taxon>
        <taxon>Synergistia</taxon>
        <taxon>Synergistales</taxon>
        <taxon>Acetomicrobiaceae</taxon>
        <taxon>Acetomicrobium</taxon>
    </lineage>
</organism>
<comment type="similarity">
    <text evidence="6">Belongs to the peptidase M48 family.</text>
</comment>
<evidence type="ECO:0000256" key="5">
    <source>
        <dbReference type="ARBA" id="ARBA00023049"/>
    </source>
</evidence>
<gene>
    <name evidence="8" type="ORF">HMPREF1705_03253</name>
</gene>
<evidence type="ECO:0000313" key="9">
    <source>
        <dbReference type="Proteomes" id="UP000005273"/>
    </source>
</evidence>
<dbReference type="eggNOG" id="COG4783">
    <property type="taxonomic scope" value="Bacteria"/>
</dbReference>
<evidence type="ECO:0000256" key="2">
    <source>
        <dbReference type="ARBA" id="ARBA00022723"/>
    </source>
</evidence>
<comment type="caution">
    <text evidence="8">The sequence shown here is derived from an EMBL/GenBank/DDBJ whole genome shotgun (WGS) entry which is preliminary data.</text>
</comment>
<dbReference type="GO" id="GO:0051603">
    <property type="term" value="P:proteolysis involved in protein catabolic process"/>
    <property type="evidence" value="ECO:0007669"/>
    <property type="project" value="TreeGrafter"/>
</dbReference>
<evidence type="ECO:0000313" key="8">
    <source>
        <dbReference type="EMBL" id="KRT35991.1"/>
    </source>
</evidence>
<keyword evidence="9" id="KW-1185">Reference proteome</keyword>
<dbReference type="OrthoDB" id="9810445at2"/>